<evidence type="ECO:0000313" key="3">
    <source>
        <dbReference type="Proteomes" id="UP000660024"/>
    </source>
</evidence>
<protein>
    <recommendedName>
        <fullName evidence="4">Cytochrome c oxidase polypeptide IV</fullName>
    </recommendedName>
</protein>
<evidence type="ECO:0008006" key="4">
    <source>
        <dbReference type="Google" id="ProtNLM"/>
    </source>
</evidence>
<comment type="caution">
    <text evidence="2">The sequence shown here is derived from an EMBL/GenBank/DDBJ whole genome shotgun (WGS) entry which is preliminary data.</text>
</comment>
<evidence type="ECO:0000313" key="2">
    <source>
        <dbReference type="EMBL" id="MBK0381539.1"/>
    </source>
</evidence>
<dbReference type="EMBL" id="JAEHFY010000001">
    <property type="protein sequence ID" value="MBK0381539.1"/>
    <property type="molecule type" value="Genomic_DNA"/>
</dbReference>
<dbReference type="RefSeq" id="WP_200584106.1">
    <property type="nucleotide sequence ID" value="NZ_JAEHFY010000001.1"/>
</dbReference>
<name>A0ABS1BFA1_9SPHI</name>
<feature type="transmembrane region" description="Helical" evidence="1">
    <location>
        <begin position="48"/>
        <end position="67"/>
    </location>
</feature>
<dbReference type="Gene3D" id="1.10.287.70">
    <property type="match status" value="1"/>
</dbReference>
<feature type="transmembrane region" description="Helical" evidence="1">
    <location>
        <begin position="25"/>
        <end position="42"/>
    </location>
</feature>
<gene>
    <name evidence="2" type="ORF">I5M32_01080</name>
</gene>
<proteinExistence type="predicted"/>
<keyword evidence="1" id="KW-0812">Transmembrane</keyword>
<dbReference type="SUPFAM" id="SSF81452">
    <property type="entry name" value="Cytochrome c oxidase subunit III-like"/>
    <property type="match status" value="1"/>
</dbReference>
<keyword evidence="3" id="KW-1185">Reference proteome</keyword>
<keyword evidence="1" id="KW-1133">Transmembrane helix</keyword>
<keyword evidence="1" id="KW-0472">Membrane</keyword>
<reference evidence="2 3" key="1">
    <citation type="submission" date="2020-12" db="EMBL/GenBank/DDBJ databases">
        <title>Bacterial novel species Pedobacter sp. SD-b isolated from soil.</title>
        <authorList>
            <person name="Jung H.-Y."/>
        </authorList>
    </citation>
    <scope>NUCLEOTIDE SEQUENCE [LARGE SCALE GENOMIC DNA]</scope>
    <source>
        <strain evidence="2 3">SD-b</strain>
    </source>
</reference>
<evidence type="ECO:0000256" key="1">
    <source>
        <dbReference type="SAM" id="Phobius"/>
    </source>
</evidence>
<dbReference type="InterPro" id="IPR035973">
    <property type="entry name" value="Cyt_c_oxidase_su3-like_sf"/>
</dbReference>
<organism evidence="2 3">
    <name type="scientific">Pedobacter segetis</name>
    <dbReference type="NCBI Taxonomy" id="2793069"/>
    <lineage>
        <taxon>Bacteria</taxon>
        <taxon>Pseudomonadati</taxon>
        <taxon>Bacteroidota</taxon>
        <taxon>Sphingobacteriia</taxon>
        <taxon>Sphingobacteriales</taxon>
        <taxon>Sphingobacteriaceae</taxon>
        <taxon>Pedobacter</taxon>
    </lineage>
</organism>
<accession>A0ABS1BFA1</accession>
<dbReference type="Proteomes" id="UP000660024">
    <property type="component" value="Unassembled WGS sequence"/>
</dbReference>
<sequence>MKEHHDQIEIEKGNFAKPKKLPKPTYWPFFFALGLTFLMWGIVTSWLISIAGFVVLVYSLFMWINILRNEARERN</sequence>